<dbReference type="SUPFAM" id="SSF63829">
    <property type="entry name" value="Calcium-dependent phosphotriesterase"/>
    <property type="match status" value="1"/>
</dbReference>
<dbReference type="InterPro" id="IPR054539">
    <property type="entry name" value="Beta-prop_PDH"/>
</dbReference>
<gene>
    <name evidence="3" type="ORF">J3Q64DRAFT_1611902</name>
</gene>
<dbReference type="EMBL" id="JBCLYO010000012">
    <property type="protein sequence ID" value="KAL0084487.1"/>
    <property type="molecule type" value="Genomic_DNA"/>
</dbReference>
<feature type="region of interest" description="Disordered" evidence="1">
    <location>
        <begin position="464"/>
        <end position="499"/>
    </location>
</feature>
<dbReference type="Pfam" id="PF22807">
    <property type="entry name" value="TrAA12"/>
    <property type="match status" value="1"/>
</dbReference>
<feature type="non-terminal residue" evidence="3">
    <location>
        <position position="499"/>
    </location>
</feature>
<keyword evidence="4" id="KW-1185">Reference proteome</keyword>
<protein>
    <recommendedName>
        <fullName evidence="2">Pyrroloquinoline quinone-dependent pyranose dehydrogenase beta-propeller domain-containing protein</fullName>
    </recommendedName>
</protein>
<feature type="compositionally biased region" description="Polar residues" evidence="1">
    <location>
        <begin position="154"/>
        <end position="169"/>
    </location>
</feature>
<evidence type="ECO:0000259" key="2">
    <source>
        <dbReference type="Pfam" id="PF22807"/>
    </source>
</evidence>
<sequence length="499" mass="54287">GGITIGLDNSVIPDSSAEHPMVISHPDDQPLCTPKVVIEPSQPLKVLDGYESYVLANDIKNPRKIIVDHANHILVISGTQSVYSVRMDECGNSDSKQILSSAQVGDQPLGGGIAQAGGRIYITTADSLWAFDYSDGQHTELGNGVMIIDNINPTDSKQQQQGEGETQSDIAIDPFGKGYVPRSVKRVTESTEAKDAIIKRFDLSDLPDQPLDYENDGEVFAIGTNTHGYMGFDAQARLWGIELLANIIKRPDMYGDLYQTGLATDINLYDSPSKNYGFPYCFSEYDLEPNMPESKGKGSQWGLPIFANETGSIDAYCENIKNNQGPAIPIPSNTHAAGIFFYMGNFCSVGTSDSLGTSVGLPCDWTDTPLVAYHGVDGKEAGHSVVHLPLNDLGHKPEWDKSVEVVLEAEEPCGTSDDKACIGPVGLAVDKFGRLLVSSDTTDEIFIVYRKYNEDAAKELTDEANRKEAFADQHSDDEDEVEVEVEVEGEENKNGTDTE</sequence>
<feature type="non-terminal residue" evidence="3">
    <location>
        <position position="1"/>
    </location>
</feature>
<reference evidence="3 4" key="1">
    <citation type="submission" date="2024-04" db="EMBL/GenBank/DDBJ databases">
        <title>Symmetric and asymmetric DNA N6-adenine methylation regulates different biological responses in Mucorales.</title>
        <authorList>
            <consortium name="Lawrence Berkeley National Laboratory"/>
            <person name="Lax C."/>
            <person name="Mondo S.J."/>
            <person name="Osorio-Concepcion M."/>
            <person name="Muszewska A."/>
            <person name="Corrochano-Luque M."/>
            <person name="Gutierrez G."/>
            <person name="Riley R."/>
            <person name="Lipzen A."/>
            <person name="Guo J."/>
            <person name="Hundley H."/>
            <person name="Amirebrahimi M."/>
            <person name="Ng V."/>
            <person name="Lorenzo-Gutierrez D."/>
            <person name="Binder U."/>
            <person name="Yang J."/>
            <person name="Song Y."/>
            <person name="Canovas D."/>
            <person name="Navarro E."/>
            <person name="Freitag M."/>
            <person name="Gabaldon T."/>
            <person name="Grigoriev I.V."/>
            <person name="Corrochano L.M."/>
            <person name="Nicolas F.E."/>
            <person name="Garre V."/>
        </authorList>
    </citation>
    <scope>NUCLEOTIDE SEQUENCE [LARGE SCALE GENOMIC DNA]</scope>
    <source>
        <strain evidence="3 4">L51</strain>
    </source>
</reference>
<proteinExistence type="predicted"/>
<organism evidence="3 4">
    <name type="scientific">Phycomyces blakesleeanus</name>
    <dbReference type="NCBI Taxonomy" id="4837"/>
    <lineage>
        <taxon>Eukaryota</taxon>
        <taxon>Fungi</taxon>
        <taxon>Fungi incertae sedis</taxon>
        <taxon>Mucoromycota</taxon>
        <taxon>Mucoromycotina</taxon>
        <taxon>Mucoromycetes</taxon>
        <taxon>Mucorales</taxon>
        <taxon>Phycomycetaceae</taxon>
        <taxon>Phycomyces</taxon>
    </lineage>
</organism>
<evidence type="ECO:0000256" key="1">
    <source>
        <dbReference type="SAM" id="MobiDB-lite"/>
    </source>
</evidence>
<feature type="domain" description="Pyrroloquinoline quinone-dependent pyranose dehydrogenase beta-propeller" evidence="2">
    <location>
        <begin position="45"/>
        <end position="450"/>
    </location>
</feature>
<feature type="compositionally biased region" description="Basic and acidic residues" evidence="1">
    <location>
        <begin position="490"/>
        <end position="499"/>
    </location>
</feature>
<feature type="compositionally biased region" description="Basic and acidic residues" evidence="1">
    <location>
        <begin position="464"/>
        <end position="474"/>
    </location>
</feature>
<comment type="caution">
    <text evidence="3">The sequence shown here is derived from an EMBL/GenBank/DDBJ whole genome shotgun (WGS) entry which is preliminary data.</text>
</comment>
<evidence type="ECO:0000313" key="4">
    <source>
        <dbReference type="Proteomes" id="UP001448207"/>
    </source>
</evidence>
<dbReference type="Proteomes" id="UP001448207">
    <property type="component" value="Unassembled WGS sequence"/>
</dbReference>
<dbReference type="Gene3D" id="2.120.10.30">
    <property type="entry name" value="TolB, C-terminal domain"/>
    <property type="match status" value="1"/>
</dbReference>
<feature type="region of interest" description="Disordered" evidence="1">
    <location>
        <begin position="154"/>
        <end position="175"/>
    </location>
</feature>
<evidence type="ECO:0000313" key="3">
    <source>
        <dbReference type="EMBL" id="KAL0084487.1"/>
    </source>
</evidence>
<accession>A0ABR3B0T7</accession>
<dbReference type="InterPro" id="IPR011042">
    <property type="entry name" value="6-blade_b-propeller_TolB-like"/>
</dbReference>
<feature type="compositionally biased region" description="Acidic residues" evidence="1">
    <location>
        <begin position="475"/>
        <end position="489"/>
    </location>
</feature>
<name>A0ABR3B0T7_PHYBL</name>